<dbReference type="AlphaFoldDB" id="H5TJ82"/>
<feature type="region of interest" description="Disordered" evidence="1">
    <location>
        <begin position="34"/>
        <end position="99"/>
    </location>
</feature>
<feature type="compositionally biased region" description="Low complexity" evidence="1">
    <location>
        <begin position="317"/>
        <end position="327"/>
    </location>
</feature>
<proteinExistence type="predicted"/>
<sequence length="333" mass="34187">MASLLILLTAMPLLSGCLTRSTTVGDRYAGTIIVATSPDNPSGAPRLDIPESMKNNVSTSDYREGPQGNESASPSPGASAPATPSATTQPGTTGQGATRVGTRATFSDLTSGQLSQLGDIVANAFGDTSMTMELNAKRNGDVVRFRGSADLNGLEERDYLKFTLAFAGPITASNVQQQDSETSVTWTPQPGKVTEFIADATYPDPATAAFKGWTWLLVIVCLLVVALIIWLAYTHRDTSPRPGRPRSTRPTAPKSSTTTGPAGRKTGANTTAAKTQATATAGTSAASPSDASASAASSSVASDDAPRPGPTAVSTAPGDGEPGTTEPGETHER</sequence>
<dbReference type="InterPro" id="IPR053807">
    <property type="entry name" value="LppM"/>
</dbReference>
<gene>
    <name evidence="5" type="ORF">GOOTI_065_01460</name>
</gene>
<evidence type="ECO:0000256" key="3">
    <source>
        <dbReference type="SAM" id="SignalP"/>
    </source>
</evidence>
<evidence type="ECO:0000256" key="2">
    <source>
        <dbReference type="SAM" id="Phobius"/>
    </source>
</evidence>
<dbReference type="RefSeq" id="WP_007237789.1">
    <property type="nucleotide sequence ID" value="NZ_BAFB01000065.1"/>
</dbReference>
<organism evidence="5 6">
    <name type="scientific">Gordonia otitidis (strain DSM 44809 / CCUG 52243 / JCM 12355 / NBRC 100426 / IFM 10032)</name>
    <dbReference type="NCBI Taxonomy" id="1108044"/>
    <lineage>
        <taxon>Bacteria</taxon>
        <taxon>Bacillati</taxon>
        <taxon>Actinomycetota</taxon>
        <taxon>Actinomycetes</taxon>
        <taxon>Mycobacteriales</taxon>
        <taxon>Gordoniaceae</taxon>
        <taxon>Gordonia</taxon>
    </lineage>
</organism>
<protein>
    <recommendedName>
        <fullName evidence="4">LppM domain-containing protein</fullName>
    </recommendedName>
</protein>
<evidence type="ECO:0000313" key="6">
    <source>
        <dbReference type="Proteomes" id="UP000005038"/>
    </source>
</evidence>
<feature type="signal peptide" evidence="3">
    <location>
        <begin position="1"/>
        <end position="15"/>
    </location>
</feature>
<keyword evidence="2" id="KW-0812">Transmembrane</keyword>
<evidence type="ECO:0000259" key="4">
    <source>
        <dbReference type="Pfam" id="PF21946"/>
    </source>
</evidence>
<dbReference type="STRING" id="1108044.GOOTI_065_01460"/>
<keyword evidence="2" id="KW-0472">Membrane</keyword>
<reference evidence="5" key="1">
    <citation type="submission" date="2012-02" db="EMBL/GenBank/DDBJ databases">
        <title>Whole genome shotgun sequence of Gordonia otitidis NBRC 100426.</title>
        <authorList>
            <person name="Yoshida I."/>
            <person name="Hosoyama A."/>
            <person name="Tsuchikane K."/>
            <person name="Katsumata H."/>
            <person name="Yamazaki S."/>
            <person name="Fujita N."/>
        </authorList>
    </citation>
    <scope>NUCLEOTIDE SEQUENCE [LARGE SCALE GENOMIC DNA]</scope>
    <source>
        <strain evidence="5">NBRC 100426</strain>
    </source>
</reference>
<keyword evidence="2" id="KW-1133">Transmembrane helix</keyword>
<keyword evidence="6" id="KW-1185">Reference proteome</keyword>
<name>H5TJ82_GORO1</name>
<feature type="transmembrane region" description="Helical" evidence="2">
    <location>
        <begin position="213"/>
        <end position="233"/>
    </location>
</feature>
<comment type="caution">
    <text evidence="5">The sequence shown here is derived from an EMBL/GenBank/DDBJ whole genome shotgun (WGS) entry which is preliminary data.</text>
</comment>
<accession>H5TJ82</accession>
<dbReference type="Pfam" id="PF21946">
    <property type="entry name" value="LppM"/>
    <property type="match status" value="1"/>
</dbReference>
<dbReference type="EMBL" id="BAFB01000065">
    <property type="protein sequence ID" value="GAB33540.1"/>
    <property type="molecule type" value="Genomic_DNA"/>
</dbReference>
<feature type="chain" id="PRO_5038739862" description="LppM domain-containing protein" evidence="3">
    <location>
        <begin position="16"/>
        <end position="333"/>
    </location>
</feature>
<keyword evidence="3" id="KW-0732">Signal</keyword>
<feature type="compositionally biased region" description="Low complexity" evidence="1">
    <location>
        <begin position="268"/>
        <end position="303"/>
    </location>
</feature>
<feature type="region of interest" description="Disordered" evidence="1">
    <location>
        <begin position="236"/>
        <end position="333"/>
    </location>
</feature>
<feature type="domain" description="LppM" evidence="4">
    <location>
        <begin position="95"/>
        <end position="202"/>
    </location>
</feature>
<dbReference type="Proteomes" id="UP000005038">
    <property type="component" value="Unassembled WGS sequence"/>
</dbReference>
<evidence type="ECO:0000256" key="1">
    <source>
        <dbReference type="SAM" id="MobiDB-lite"/>
    </source>
</evidence>
<evidence type="ECO:0000313" key="5">
    <source>
        <dbReference type="EMBL" id="GAB33540.1"/>
    </source>
</evidence>
<feature type="compositionally biased region" description="Low complexity" evidence="1">
    <location>
        <begin position="71"/>
        <end position="98"/>
    </location>
</feature>